<dbReference type="GO" id="GO:0051646">
    <property type="term" value="P:mitochondrion localization"/>
    <property type="evidence" value="ECO:0007669"/>
    <property type="project" value="TreeGrafter"/>
</dbReference>
<dbReference type="Gene3D" id="3.40.50.300">
    <property type="entry name" value="P-loop containing nucleotide triphosphate hydrolases"/>
    <property type="match status" value="1"/>
</dbReference>
<dbReference type="OrthoDB" id="6256226at2759"/>
<keyword evidence="5" id="KW-0378">Hydrolase</keyword>
<comment type="subcellular location">
    <subcellularLocation>
        <location evidence="1">Mitochondrion outer membrane</location>
        <topology evidence="1">Multi-pass membrane protein</topology>
    </subcellularLocation>
</comment>
<evidence type="ECO:0000256" key="8">
    <source>
        <dbReference type="ARBA" id="ARBA00023128"/>
    </source>
</evidence>
<evidence type="ECO:0000256" key="3">
    <source>
        <dbReference type="ARBA" id="ARBA00022741"/>
    </source>
</evidence>
<dbReference type="EMBL" id="CAJPVJ010003876">
    <property type="protein sequence ID" value="CAG2168034.1"/>
    <property type="molecule type" value="Genomic_DNA"/>
</dbReference>
<dbReference type="GO" id="GO:0003924">
    <property type="term" value="F:GTPase activity"/>
    <property type="evidence" value="ECO:0007669"/>
    <property type="project" value="InterPro"/>
</dbReference>
<accession>A0A7R9LXS6</accession>
<dbReference type="PANTHER" id="PTHR10465">
    <property type="entry name" value="TRANSMEMBRANE GTPASE FZO1"/>
    <property type="match status" value="1"/>
</dbReference>
<dbReference type="Pfam" id="PF04799">
    <property type="entry name" value="Fzo_mitofusin"/>
    <property type="match status" value="1"/>
</dbReference>
<dbReference type="Gene3D" id="1.20.5.110">
    <property type="match status" value="1"/>
</dbReference>
<dbReference type="SUPFAM" id="SSF111479">
    <property type="entry name" value="Fzo-like conserved region"/>
    <property type="match status" value="1"/>
</dbReference>
<evidence type="ECO:0000256" key="10">
    <source>
        <dbReference type="ARBA" id="ARBA00023136"/>
    </source>
</evidence>
<dbReference type="AlphaFoldDB" id="A0A7R9LXS6"/>
<dbReference type="InterPro" id="IPR027417">
    <property type="entry name" value="P-loop_NTPase"/>
</dbReference>
<evidence type="ECO:0000256" key="11">
    <source>
        <dbReference type="ARBA" id="ARBA00048548"/>
    </source>
</evidence>
<dbReference type="GO" id="GO:0008053">
    <property type="term" value="P:mitochondrial fusion"/>
    <property type="evidence" value="ECO:0007669"/>
    <property type="project" value="InterPro"/>
</dbReference>
<evidence type="ECO:0000256" key="12">
    <source>
        <dbReference type="SAM" id="Phobius"/>
    </source>
</evidence>
<evidence type="ECO:0000256" key="4">
    <source>
        <dbReference type="ARBA" id="ARBA00022787"/>
    </source>
</evidence>
<keyword evidence="6 12" id="KW-1133">Transmembrane helix</keyword>
<dbReference type="EMBL" id="OC918701">
    <property type="protein sequence ID" value="CAD7649907.1"/>
    <property type="molecule type" value="Genomic_DNA"/>
</dbReference>
<evidence type="ECO:0000259" key="13">
    <source>
        <dbReference type="PROSITE" id="PS51718"/>
    </source>
</evidence>
<evidence type="ECO:0000256" key="1">
    <source>
        <dbReference type="ARBA" id="ARBA00004374"/>
    </source>
</evidence>
<proteinExistence type="predicted"/>
<keyword evidence="15" id="KW-1185">Reference proteome</keyword>
<feature type="domain" description="Dynamin-type G" evidence="13">
    <location>
        <begin position="93"/>
        <end position="339"/>
    </location>
</feature>
<evidence type="ECO:0000256" key="2">
    <source>
        <dbReference type="ARBA" id="ARBA00022692"/>
    </source>
</evidence>
<comment type="catalytic activity">
    <reaction evidence="11">
        <text>GTP + H2O = GDP + phosphate + H(+)</text>
        <dbReference type="Rhea" id="RHEA:19669"/>
        <dbReference type="ChEBI" id="CHEBI:15377"/>
        <dbReference type="ChEBI" id="CHEBI:15378"/>
        <dbReference type="ChEBI" id="CHEBI:37565"/>
        <dbReference type="ChEBI" id="CHEBI:43474"/>
        <dbReference type="ChEBI" id="CHEBI:58189"/>
    </reaction>
</comment>
<dbReference type="PANTHER" id="PTHR10465:SF3">
    <property type="entry name" value="TRANSMEMBRANE GTPASE MARF-RELATED"/>
    <property type="match status" value="1"/>
</dbReference>
<keyword evidence="7" id="KW-0175">Coiled coil</keyword>
<protein>
    <recommendedName>
        <fullName evidence="13">Dynamin-type G domain-containing protein</fullName>
    </recommendedName>
</protein>
<dbReference type="InterPro" id="IPR027094">
    <property type="entry name" value="Mitofusin_fam"/>
</dbReference>
<dbReference type="FunFam" id="3.40.50.300:FF:000214">
    <property type="entry name" value="Mitofusin 2"/>
    <property type="match status" value="1"/>
</dbReference>
<evidence type="ECO:0000256" key="9">
    <source>
        <dbReference type="ARBA" id="ARBA00023134"/>
    </source>
</evidence>
<reference evidence="14" key="1">
    <citation type="submission" date="2020-11" db="EMBL/GenBank/DDBJ databases">
        <authorList>
            <person name="Tran Van P."/>
        </authorList>
    </citation>
    <scope>NUCLEOTIDE SEQUENCE</scope>
</reference>
<gene>
    <name evidence="14" type="ORF">ONB1V03_LOCUS7528</name>
</gene>
<organism evidence="14">
    <name type="scientific">Oppiella nova</name>
    <dbReference type="NCBI Taxonomy" id="334625"/>
    <lineage>
        <taxon>Eukaryota</taxon>
        <taxon>Metazoa</taxon>
        <taxon>Ecdysozoa</taxon>
        <taxon>Arthropoda</taxon>
        <taxon>Chelicerata</taxon>
        <taxon>Arachnida</taxon>
        <taxon>Acari</taxon>
        <taxon>Acariformes</taxon>
        <taxon>Sarcoptiformes</taxon>
        <taxon>Oribatida</taxon>
        <taxon>Brachypylina</taxon>
        <taxon>Oppioidea</taxon>
        <taxon>Oppiidae</taxon>
        <taxon>Oppiella</taxon>
    </lineage>
</organism>
<dbReference type="InterPro" id="IPR045063">
    <property type="entry name" value="Dynamin_N"/>
</dbReference>
<dbReference type="PROSITE" id="PS51718">
    <property type="entry name" value="G_DYNAMIN_2"/>
    <property type="match status" value="1"/>
</dbReference>
<evidence type="ECO:0000256" key="5">
    <source>
        <dbReference type="ARBA" id="ARBA00022801"/>
    </source>
</evidence>
<dbReference type="GO" id="GO:0005741">
    <property type="term" value="C:mitochondrial outer membrane"/>
    <property type="evidence" value="ECO:0007669"/>
    <property type="project" value="UniProtKB-SubCell"/>
</dbReference>
<dbReference type="GO" id="GO:0005525">
    <property type="term" value="F:GTP binding"/>
    <property type="evidence" value="ECO:0007669"/>
    <property type="project" value="UniProtKB-KW"/>
</dbReference>
<name>A0A7R9LXS6_9ACAR</name>
<evidence type="ECO:0000313" key="14">
    <source>
        <dbReference type="EMBL" id="CAD7649907.1"/>
    </source>
</evidence>
<feature type="transmembrane region" description="Helical" evidence="12">
    <location>
        <begin position="622"/>
        <end position="640"/>
    </location>
</feature>
<dbReference type="InterPro" id="IPR006884">
    <property type="entry name" value="Fzo/mitofusin_HR2"/>
</dbReference>
<keyword evidence="2 12" id="KW-0812">Transmembrane</keyword>
<evidence type="ECO:0000313" key="15">
    <source>
        <dbReference type="Proteomes" id="UP000728032"/>
    </source>
</evidence>
<dbReference type="CDD" id="cd09912">
    <property type="entry name" value="DLP_2"/>
    <property type="match status" value="1"/>
</dbReference>
<keyword evidence="4" id="KW-1000">Mitochondrion outer membrane</keyword>
<keyword evidence="10 12" id="KW-0472">Membrane</keyword>
<evidence type="ECO:0000256" key="7">
    <source>
        <dbReference type="ARBA" id="ARBA00023054"/>
    </source>
</evidence>
<evidence type="ECO:0000256" key="6">
    <source>
        <dbReference type="ARBA" id="ARBA00022989"/>
    </source>
</evidence>
<dbReference type="Proteomes" id="UP000728032">
    <property type="component" value="Unassembled WGS sequence"/>
</dbReference>
<dbReference type="Pfam" id="PF00350">
    <property type="entry name" value="Dynamin_N"/>
    <property type="match status" value="1"/>
</dbReference>
<keyword evidence="3" id="KW-0547">Nucleotide-binding</keyword>
<sequence>MSSLINRSFSMVSNGLQQKTAMNGQHMESSDNPLKVFVLAKKTINEIFLDINAFVTECQQFVKDVNEEVVTRDQLTRVDSFIDKVVGIRDVLSRDHMKVAFFGRTSNGKSSVINAVLHNKILPSGLGHTTNCFLQVEGTDEDEPYIVVEDNPNTRLNIESVQDLANALKTESMGDATLVRVFWPKSKCSLLSDDVVLVDSPGIDVSANLDEWIDKHCLDADVFVLVSNSESTLMRTEKNFFHKVNEKLSKPNVFILNNRWDASASEPENQELVRKQHLTRDIDFLSSELNVVDSNEAKDRVFFVSAKEVLQSRLQSQPVNSNAFPDGFQLRYFEFEDFERKFEQCLSQSALKTKFAQHTKRAQRLTSELNHILDAIQQKSSQMMTSKCEQRKELMDKLQFIQQQMHLLTDEVKHQICHMVEQVEVKVSSALTEEIRRLSLLVNDFDRPFSSDCLVLGVYKKELHSHVERGLGSNLRARLSSALSCNVESAQHEMIERVMNLLPPSDQQKQFNYSLNPRQNFEILYRINCESLCSDFQEDLEFKFSFGLIQMIKRFTRSDYKIKDAKSLPSTAPQTPSNSEVVRTTALDTDALALIDRLSLLSPQSHTTVGVLGVSAFLVRTIGWRLIAITASVYGLLYIYERLTWTNRAKETTFKRQYVNHSTKKLKLIVDLTSANCSHQVQQELSSTFARLCHLVDEVIVDIQTELKLLDEQIQRLDDYSNISRRLKNKAIFLANDLNKFSDDYLNIESH</sequence>
<dbReference type="InterPro" id="IPR030381">
    <property type="entry name" value="G_DYNAMIN_dom"/>
</dbReference>
<dbReference type="SUPFAM" id="SSF52540">
    <property type="entry name" value="P-loop containing nucleoside triphosphate hydrolases"/>
    <property type="match status" value="1"/>
</dbReference>
<keyword evidence="8" id="KW-0496">Mitochondrion</keyword>
<keyword evidence="9" id="KW-0342">GTP-binding</keyword>